<keyword evidence="3" id="KW-1185">Reference proteome</keyword>
<dbReference type="SUPFAM" id="SSF53474">
    <property type="entry name" value="alpha/beta-Hydrolases"/>
    <property type="match status" value="1"/>
</dbReference>
<dbReference type="GO" id="GO:0016787">
    <property type="term" value="F:hydrolase activity"/>
    <property type="evidence" value="ECO:0007669"/>
    <property type="project" value="UniProtKB-KW"/>
</dbReference>
<dbReference type="OrthoDB" id="9791366at2"/>
<feature type="domain" description="AB hydrolase-1" evidence="1">
    <location>
        <begin position="23"/>
        <end position="265"/>
    </location>
</feature>
<sequence length="281" mass="31557">MSFFRTSDKLSLHYTDEGRGLPVLCLPGLTRTTRDFDYATPHLSGVRLIKMDYRGRGQSDWDTNWKNYSLPVECRDVIELLDHMELEKVAILGTSRGGLNAMGLAMSAKDRLLGVALNDIGPVIEPEGLEFISTYLGRAPSAKTMVDAARAMESTYTGFRDVPFARWMEEAEKHFEKSRTGLEITYDPRLRTAIESLGAQAAPDLWPYFDALSGLPLACIRGENSDLLSRETLEEMQRRRPDMIAVTVHGRGHIPFLDEPEAVAALQTWINAVKRGHAHEY</sequence>
<protein>
    <submittedName>
        <fullName evidence="2">Hydrolase</fullName>
    </submittedName>
</protein>
<dbReference type="PANTHER" id="PTHR43798">
    <property type="entry name" value="MONOACYLGLYCEROL LIPASE"/>
    <property type="match status" value="1"/>
</dbReference>
<dbReference type="Gene3D" id="3.40.50.1820">
    <property type="entry name" value="alpha/beta hydrolase"/>
    <property type="match status" value="1"/>
</dbReference>
<name>A0A640VV79_9RHOB</name>
<dbReference type="InterPro" id="IPR050266">
    <property type="entry name" value="AB_hydrolase_sf"/>
</dbReference>
<organism evidence="2 3">
    <name type="scientific">Roseobacter cerasinus</name>
    <dbReference type="NCBI Taxonomy" id="2602289"/>
    <lineage>
        <taxon>Bacteria</taxon>
        <taxon>Pseudomonadati</taxon>
        <taxon>Pseudomonadota</taxon>
        <taxon>Alphaproteobacteria</taxon>
        <taxon>Rhodobacterales</taxon>
        <taxon>Roseobacteraceae</taxon>
        <taxon>Roseobacter</taxon>
    </lineage>
</organism>
<evidence type="ECO:0000313" key="3">
    <source>
        <dbReference type="Proteomes" id="UP000436522"/>
    </source>
</evidence>
<gene>
    <name evidence="2" type="ORF">So717_30730</name>
</gene>
<dbReference type="Pfam" id="PF12697">
    <property type="entry name" value="Abhydrolase_6"/>
    <property type="match status" value="1"/>
</dbReference>
<keyword evidence="2" id="KW-0378">Hydrolase</keyword>
<evidence type="ECO:0000313" key="2">
    <source>
        <dbReference type="EMBL" id="GFE51320.1"/>
    </source>
</evidence>
<dbReference type="Proteomes" id="UP000436522">
    <property type="component" value="Unassembled WGS sequence"/>
</dbReference>
<evidence type="ECO:0000259" key="1">
    <source>
        <dbReference type="Pfam" id="PF12697"/>
    </source>
</evidence>
<dbReference type="RefSeq" id="WP_159978933.1">
    <property type="nucleotide sequence ID" value="NZ_BLIV01000006.1"/>
</dbReference>
<reference evidence="2 3" key="1">
    <citation type="submission" date="2019-12" db="EMBL/GenBank/DDBJ databases">
        <title>Roseobacter cerasinus sp. nov., isolated from seawater around aquaculture.</title>
        <authorList>
            <person name="Muramatsu S."/>
            <person name="Takabe Y."/>
            <person name="Mori K."/>
            <person name="Takaichi S."/>
            <person name="Hanada S."/>
        </authorList>
    </citation>
    <scope>NUCLEOTIDE SEQUENCE [LARGE SCALE GENOMIC DNA]</scope>
    <source>
        <strain evidence="2 3">AI77</strain>
    </source>
</reference>
<accession>A0A640VV79</accession>
<dbReference type="AlphaFoldDB" id="A0A640VV79"/>
<comment type="caution">
    <text evidence="2">The sequence shown here is derived from an EMBL/GenBank/DDBJ whole genome shotgun (WGS) entry which is preliminary data.</text>
</comment>
<proteinExistence type="predicted"/>
<dbReference type="EMBL" id="BLIV01000006">
    <property type="protein sequence ID" value="GFE51320.1"/>
    <property type="molecule type" value="Genomic_DNA"/>
</dbReference>
<dbReference type="InterPro" id="IPR029058">
    <property type="entry name" value="AB_hydrolase_fold"/>
</dbReference>
<dbReference type="InterPro" id="IPR000073">
    <property type="entry name" value="AB_hydrolase_1"/>
</dbReference>